<reference evidence="2" key="1">
    <citation type="submission" date="2014-11" db="EMBL/GenBank/DDBJ databases">
        <authorList>
            <person name="Amaro Gonzalez C."/>
        </authorList>
    </citation>
    <scope>NUCLEOTIDE SEQUENCE</scope>
</reference>
<name>A0A0E9PRN5_ANGAN</name>
<feature type="compositionally biased region" description="Polar residues" evidence="1">
    <location>
        <begin position="15"/>
        <end position="26"/>
    </location>
</feature>
<protein>
    <submittedName>
        <fullName evidence="2">Uncharacterized protein</fullName>
    </submittedName>
</protein>
<dbReference type="EMBL" id="GBXM01101316">
    <property type="protein sequence ID" value="JAH07261.1"/>
    <property type="molecule type" value="Transcribed_RNA"/>
</dbReference>
<evidence type="ECO:0000256" key="1">
    <source>
        <dbReference type="SAM" id="MobiDB-lite"/>
    </source>
</evidence>
<dbReference type="AlphaFoldDB" id="A0A0E9PRN5"/>
<accession>A0A0E9PRN5</accession>
<sequence length="26" mass="2707">MACSAVKASSKKKQTIASQSKGQILI</sequence>
<evidence type="ECO:0000313" key="2">
    <source>
        <dbReference type="EMBL" id="JAH07261.1"/>
    </source>
</evidence>
<feature type="region of interest" description="Disordered" evidence="1">
    <location>
        <begin position="1"/>
        <end position="26"/>
    </location>
</feature>
<reference evidence="2" key="2">
    <citation type="journal article" date="2015" name="Fish Shellfish Immunol.">
        <title>Early steps in the European eel (Anguilla anguilla)-Vibrio vulnificus interaction in the gills: Role of the RtxA13 toxin.</title>
        <authorList>
            <person name="Callol A."/>
            <person name="Pajuelo D."/>
            <person name="Ebbesson L."/>
            <person name="Teles M."/>
            <person name="MacKenzie S."/>
            <person name="Amaro C."/>
        </authorList>
    </citation>
    <scope>NUCLEOTIDE SEQUENCE</scope>
</reference>
<organism evidence="2">
    <name type="scientific">Anguilla anguilla</name>
    <name type="common">European freshwater eel</name>
    <name type="synonym">Muraena anguilla</name>
    <dbReference type="NCBI Taxonomy" id="7936"/>
    <lineage>
        <taxon>Eukaryota</taxon>
        <taxon>Metazoa</taxon>
        <taxon>Chordata</taxon>
        <taxon>Craniata</taxon>
        <taxon>Vertebrata</taxon>
        <taxon>Euteleostomi</taxon>
        <taxon>Actinopterygii</taxon>
        <taxon>Neopterygii</taxon>
        <taxon>Teleostei</taxon>
        <taxon>Anguilliformes</taxon>
        <taxon>Anguillidae</taxon>
        <taxon>Anguilla</taxon>
    </lineage>
</organism>
<proteinExistence type="predicted"/>